<dbReference type="PRINTS" id="PR00598">
    <property type="entry name" value="HTHMARR"/>
</dbReference>
<dbReference type="PANTHER" id="PTHR33164">
    <property type="entry name" value="TRANSCRIPTIONAL REGULATOR, MARR FAMILY"/>
    <property type="match status" value="1"/>
</dbReference>
<dbReference type="PROSITE" id="PS50995">
    <property type="entry name" value="HTH_MARR_2"/>
    <property type="match status" value="1"/>
</dbReference>
<dbReference type="EMBL" id="NSKD01000001">
    <property type="protein sequence ID" value="PAU82487.1"/>
    <property type="molecule type" value="Genomic_DNA"/>
</dbReference>
<dbReference type="SMART" id="SM00347">
    <property type="entry name" value="HTH_MARR"/>
    <property type="match status" value="1"/>
</dbReference>
<dbReference type="InterPro" id="IPR039422">
    <property type="entry name" value="MarR/SlyA-like"/>
</dbReference>
<dbReference type="GO" id="GO:0006950">
    <property type="term" value="P:response to stress"/>
    <property type="evidence" value="ECO:0007669"/>
    <property type="project" value="TreeGrafter"/>
</dbReference>
<dbReference type="GO" id="GO:0003677">
    <property type="term" value="F:DNA binding"/>
    <property type="evidence" value="ECO:0007669"/>
    <property type="project" value="UniProtKB-KW"/>
</dbReference>
<dbReference type="InterPro" id="IPR000835">
    <property type="entry name" value="HTH_MarR-typ"/>
</dbReference>
<dbReference type="PANTHER" id="PTHR33164:SF64">
    <property type="entry name" value="TRANSCRIPTIONAL REGULATOR SLYA"/>
    <property type="match status" value="1"/>
</dbReference>
<dbReference type="InterPro" id="IPR036390">
    <property type="entry name" value="WH_DNA-bd_sf"/>
</dbReference>
<dbReference type="InterPro" id="IPR036388">
    <property type="entry name" value="WH-like_DNA-bd_sf"/>
</dbReference>
<evidence type="ECO:0000256" key="1">
    <source>
        <dbReference type="ARBA" id="ARBA00023015"/>
    </source>
</evidence>
<dbReference type="GO" id="GO:0003700">
    <property type="term" value="F:DNA-binding transcription factor activity"/>
    <property type="evidence" value="ECO:0007669"/>
    <property type="project" value="InterPro"/>
</dbReference>
<feature type="domain" description="HTH marR-type" evidence="4">
    <location>
        <begin position="3"/>
        <end position="136"/>
    </location>
</feature>
<protein>
    <submittedName>
        <fullName evidence="5">MarR family transcriptional regulator</fullName>
    </submittedName>
</protein>
<evidence type="ECO:0000256" key="3">
    <source>
        <dbReference type="ARBA" id="ARBA00023163"/>
    </source>
</evidence>
<proteinExistence type="predicted"/>
<evidence type="ECO:0000313" key="5">
    <source>
        <dbReference type="EMBL" id="PAU82487.1"/>
    </source>
</evidence>
<reference evidence="5 6" key="1">
    <citation type="submission" date="2017-08" db="EMBL/GenBank/DDBJ databases">
        <title>Halovibrio sewagensis sp. nov., isolated from wastewater of high salinity.</title>
        <authorList>
            <person name="Dong X."/>
            <person name="Zhang G."/>
        </authorList>
    </citation>
    <scope>NUCLEOTIDE SEQUENCE [LARGE SCALE GENOMIC DNA]</scope>
    <source>
        <strain evidence="5 6">YL5-2</strain>
    </source>
</reference>
<dbReference type="Gene3D" id="1.10.10.10">
    <property type="entry name" value="Winged helix-like DNA-binding domain superfamily/Winged helix DNA-binding domain"/>
    <property type="match status" value="1"/>
</dbReference>
<organism evidence="5 6">
    <name type="scientific">Halovibrio salipaludis</name>
    <dbReference type="NCBI Taxonomy" id="2032626"/>
    <lineage>
        <taxon>Bacteria</taxon>
        <taxon>Pseudomonadati</taxon>
        <taxon>Pseudomonadota</taxon>
        <taxon>Gammaproteobacteria</taxon>
        <taxon>Oceanospirillales</taxon>
        <taxon>Halomonadaceae</taxon>
        <taxon>Halovibrio</taxon>
    </lineage>
</organism>
<evidence type="ECO:0000313" key="6">
    <source>
        <dbReference type="Proteomes" id="UP000218896"/>
    </source>
</evidence>
<keyword evidence="3" id="KW-0804">Transcription</keyword>
<name>A0A2A2FCS5_9GAMM</name>
<dbReference type="RefSeq" id="WP_095616582.1">
    <property type="nucleotide sequence ID" value="NZ_NSKD01000001.1"/>
</dbReference>
<gene>
    <name evidence="5" type="ORF">CK501_01945</name>
</gene>
<comment type="caution">
    <text evidence="5">The sequence shown here is derived from an EMBL/GenBank/DDBJ whole genome shotgun (WGS) entry which is preliminary data.</text>
</comment>
<keyword evidence="6" id="KW-1185">Reference proteome</keyword>
<dbReference type="Proteomes" id="UP000218896">
    <property type="component" value="Unassembled WGS sequence"/>
</dbReference>
<dbReference type="AlphaFoldDB" id="A0A2A2FCS5"/>
<evidence type="ECO:0000256" key="2">
    <source>
        <dbReference type="ARBA" id="ARBA00023125"/>
    </source>
</evidence>
<evidence type="ECO:0000259" key="4">
    <source>
        <dbReference type="PROSITE" id="PS50995"/>
    </source>
</evidence>
<accession>A0A2A2FCS5</accession>
<sequence>MNQRQFPFSVARIARRWRKLLDERLKDLGVTQARWSTMVALHRGGEGVTQRELAELMSIENPTLVRLLDNLESQKLIERRPCEQDRRARRLHLTDRGESFIKKLDERAEGLREQLLSGISDDELATCLDVFERILANAEAASTDQQDLAATDETK</sequence>
<keyword evidence="1" id="KW-0805">Transcription regulation</keyword>
<dbReference type="OrthoDB" id="5296557at2"/>
<dbReference type="SUPFAM" id="SSF46785">
    <property type="entry name" value="Winged helix' DNA-binding domain"/>
    <property type="match status" value="1"/>
</dbReference>
<dbReference type="Pfam" id="PF12802">
    <property type="entry name" value="MarR_2"/>
    <property type="match status" value="1"/>
</dbReference>
<keyword evidence="2" id="KW-0238">DNA-binding</keyword>